<keyword evidence="7" id="KW-0175">Coiled coil</keyword>
<dbReference type="GO" id="GO:0042575">
    <property type="term" value="C:DNA polymerase complex"/>
    <property type="evidence" value="ECO:0007669"/>
    <property type="project" value="UniProtKB-ARBA"/>
</dbReference>
<dbReference type="InterPro" id="IPR040676">
    <property type="entry name" value="DUF5641"/>
</dbReference>
<gene>
    <name evidence="11" type="ORF">CYNAS_LOCUS2311</name>
</gene>
<accession>A0AA36DMI2</accession>
<dbReference type="PROSITE" id="PS00141">
    <property type="entry name" value="ASP_PROTEASE"/>
    <property type="match status" value="1"/>
</dbReference>
<evidence type="ECO:0000313" key="11">
    <source>
        <dbReference type="EMBL" id="CAJ0590328.1"/>
    </source>
</evidence>
<feature type="coiled-coil region" evidence="7">
    <location>
        <begin position="104"/>
        <end position="131"/>
    </location>
</feature>
<dbReference type="SUPFAM" id="SSF56672">
    <property type="entry name" value="DNA/RNA polymerases"/>
    <property type="match status" value="1"/>
</dbReference>
<dbReference type="InterPro" id="IPR041588">
    <property type="entry name" value="Integrase_H2C2"/>
</dbReference>
<evidence type="ECO:0000313" key="12">
    <source>
        <dbReference type="Proteomes" id="UP001176961"/>
    </source>
</evidence>
<dbReference type="SUPFAM" id="SSF53098">
    <property type="entry name" value="Ribonuclease H-like"/>
    <property type="match status" value="1"/>
</dbReference>
<feature type="region of interest" description="Disordered" evidence="8">
    <location>
        <begin position="456"/>
        <end position="526"/>
    </location>
</feature>
<dbReference type="EMBL" id="CATQJL010000001">
    <property type="protein sequence ID" value="CAJ0590328.1"/>
    <property type="molecule type" value="Genomic_DNA"/>
</dbReference>
<name>A0AA36DMI2_CYLNA</name>
<dbReference type="Gene3D" id="3.30.70.270">
    <property type="match status" value="1"/>
</dbReference>
<dbReference type="Pfam" id="PF05380">
    <property type="entry name" value="Peptidase_A17"/>
    <property type="match status" value="1"/>
</dbReference>
<dbReference type="GO" id="GO:0006508">
    <property type="term" value="P:proteolysis"/>
    <property type="evidence" value="ECO:0007669"/>
    <property type="project" value="InterPro"/>
</dbReference>
<feature type="domain" description="Reverse transcriptase" evidence="9">
    <location>
        <begin position="857"/>
        <end position="1074"/>
    </location>
</feature>
<keyword evidence="6" id="KW-0695">RNA-directed DNA polymerase</keyword>
<evidence type="ECO:0000256" key="3">
    <source>
        <dbReference type="ARBA" id="ARBA00022722"/>
    </source>
</evidence>
<dbReference type="Pfam" id="PF00078">
    <property type="entry name" value="RVT_1"/>
    <property type="match status" value="1"/>
</dbReference>
<keyword evidence="4" id="KW-0255">Endonuclease</keyword>
<dbReference type="Gene3D" id="3.30.420.10">
    <property type="entry name" value="Ribonuclease H-like superfamily/Ribonuclease H"/>
    <property type="match status" value="1"/>
</dbReference>
<feature type="region of interest" description="Disordered" evidence="8">
    <location>
        <begin position="1970"/>
        <end position="2004"/>
    </location>
</feature>
<dbReference type="Proteomes" id="UP001176961">
    <property type="component" value="Unassembled WGS sequence"/>
</dbReference>
<dbReference type="GO" id="GO:0004519">
    <property type="term" value="F:endonuclease activity"/>
    <property type="evidence" value="ECO:0007669"/>
    <property type="project" value="UniProtKB-KW"/>
</dbReference>
<keyword evidence="5" id="KW-0378">Hydrolase</keyword>
<dbReference type="PROSITE" id="PS50994">
    <property type="entry name" value="INTEGRASE"/>
    <property type="match status" value="1"/>
</dbReference>
<dbReference type="PROSITE" id="PS50878">
    <property type="entry name" value="RT_POL"/>
    <property type="match status" value="1"/>
</dbReference>
<feature type="domain" description="Integrase catalytic" evidence="10">
    <location>
        <begin position="1560"/>
        <end position="1748"/>
    </location>
</feature>
<dbReference type="InterPro" id="IPR008042">
    <property type="entry name" value="Retrotrans_Pao"/>
</dbReference>
<dbReference type="GO" id="GO:0015074">
    <property type="term" value="P:DNA integration"/>
    <property type="evidence" value="ECO:0007669"/>
    <property type="project" value="InterPro"/>
</dbReference>
<dbReference type="InterPro" id="IPR036397">
    <property type="entry name" value="RNaseH_sf"/>
</dbReference>
<dbReference type="Pfam" id="PF03564">
    <property type="entry name" value="DUF1759"/>
    <property type="match status" value="1"/>
</dbReference>
<dbReference type="GO" id="GO:0003676">
    <property type="term" value="F:nucleic acid binding"/>
    <property type="evidence" value="ECO:0007669"/>
    <property type="project" value="InterPro"/>
</dbReference>
<dbReference type="Gene3D" id="2.40.70.10">
    <property type="entry name" value="Acid Proteases"/>
    <property type="match status" value="1"/>
</dbReference>
<keyword evidence="1" id="KW-0808">Transferase</keyword>
<dbReference type="InterPro" id="IPR000477">
    <property type="entry name" value="RT_dom"/>
</dbReference>
<dbReference type="GO" id="GO:0003964">
    <property type="term" value="F:RNA-directed DNA polymerase activity"/>
    <property type="evidence" value="ECO:0007669"/>
    <property type="project" value="UniProtKB-KW"/>
</dbReference>
<dbReference type="InterPro" id="IPR012337">
    <property type="entry name" value="RNaseH-like_sf"/>
</dbReference>
<dbReference type="Gene3D" id="1.10.340.70">
    <property type="match status" value="1"/>
</dbReference>
<evidence type="ECO:0000259" key="9">
    <source>
        <dbReference type="PROSITE" id="PS50878"/>
    </source>
</evidence>
<feature type="compositionally biased region" description="Acidic residues" evidence="8">
    <location>
        <begin position="1982"/>
        <end position="1992"/>
    </location>
</feature>
<dbReference type="InterPro" id="IPR043502">
    <property type="entry name" value="DNA/RNA_pol_sf"/>
</dbReference>
<organism evidence="11 12">
    <name type="scientific">Cylicocyclus nassatus</name>
    <name type="common">Nematode worm</name>
    <dbReference type="NCBI Taxonomy" id="53992"/>
    <lineage>
        <taxon>Eukaryota</taxon>
        <taxon>Metazoa</taxon>
        <taxon>Ecdysozoa</taxon>
        <taxon>Nematoda</taxon>
        <taxon>Chromadorea</taxon>
        <taxon>Rhabditida</taxon>
        <taxon>Rhabditina</taxon>
        <taxon>Rhabditomorpha</taxon>
        <taxon>Strongyloidea</taxon>
        <taxon>Strongylidae</taxon>
        <taxon>Cylicocyclus</taxon>
    </lineage>
</organism>
<keyword evidence="3" id="KW-0540">Nuclease</keyword>
<dbReference type="Pfam" id="PF17921">
    <property type="entry name" value="Integrase_H2C2"/>
    <property type="match status" value="1"/>
</dbReference>
<sequence length="2195" mass="253486">MSRTNRTLVTAKQQLSRHLNDILRLVEDCSKYKEGWQFPKVRKELYVFTRTQRSVIQTTIAKLESKIDTVMQIYGDTMENLSSSDSDNARVVETKEGFDAYWVEKDGENTLEAAREMVQNLEMRMVELSVQEMQLACADEFEEIEKQRANETHVTQFVTPNTFISQSDIPQPRSSQIPAHWYRKELRIPEFFGNPMEFEQFWEIFAELVDKQPYSDIEKLTILLDKCKGEAARALKYLPRKGSSYKNAVLQLKEQFQNNELNVKLLLQQLDSIPTSSNDAMQLRTTLNDLMAVIVPLSRAETHIDAREYKSKVLQKFPEAVQSTLLSKEYDEDKTWTMEQLLEEIRKVVKKCELTQIHTCTSSAVPTKSTVLLTKPRKVAQYRCAACEGAHKLKFCNRFRTVQARRQRIVEMGKCFKCFSTQHLSSQCKKSNCRNCGEPHNIAICNNFDNQKKDVNYRNQSVKPYQADRRNSFNARNRSRSHSSERNFRFRSKSRSRSPPAYSNRHRYRSRTRSPTPYRYRKNSRESILAHTTNIITDESVSSSEEEDEELVQINKIRTIANNWTDPRLMIIMLPLRNNETRNIEKVYALLDTGATRSFISENLANRLQLATVKDASYVLSTFGGNRVRKTSREVLAQAIVSNSEHLSMHLLTSEPITEPVTLARLSSEDIKYASEKNIESGILNDMDIETLPEVLVGIDYYNEILDISATPIQLPSGLYAVPTIFGHAITGLDGNTISETVMSFNSSTSFYEETSPDFSAMWNLENMGITDTISETEENQKILKEFYDTIEIRNKEIYVKFPWKSNKMELDNNYKIAFSRLMQLYNSLSSKKDLWEKYCKIIEEQLRKKIVEDVPSKSQSKDCPLYYIPHQAVLKPSSNTTKVRIVLDASAKRVGQLSLNDVLYKGPTLLPTLLGILLRARTYEYILIGDVEKAFHMIRLQESQRDATRFLWLNDPHKPPTPNNIRKLRFTRVPFGTKTSPALLAMSIKYMLDRNKQTELCQQIARNLYVDNMVLGANSDEDAVVKYQKSKHIFEEMSMNLRQFATNSSFLRHKIAEEDKEPNQNVKILGILWNTSNDTILLKSELKFQQQPTKRKVLQTIHSTFDPLGLLIPVLIPARIFLQTLWVKKYDWDQPLSESDENRWKTICLEGSKFVKSLKRFIGTKKTECFELFTFVDASTNAYAACSYLRSSKDNIIETELICGKYRLAPVSYLTGRSSATIPKLELLAIFIGYQLTDYLLNELDIKISKIHIFSDSNIALSQVHFGKSAGTFVNNRVRKIRARHASWTQKHIETCCYYINTAENPADCATRGLKISEFGDHQWWTGPSFLRAKEEEWSSVTKYEMKWNDSEVVMRIFLKSVNERTPIFRYGLSHWDKLRRSTAVMLKFIKKIAKNRYRKTEDDDSMQSNCKELYYISDLVEHSAKDLILAENVLIRDHYLHMTNEQFRKYEYLHLYLDNNIYRCSSRLANSHLGEEATNPILILPYHQIAKALIVHYHKKIGHQGVNSTLAAIHRKYWIPQGRQVVKKVLRNCITCKKMHGLPYRYPEPPVLPSERVRQSHPFENVGIDYAGPFTVKILNNVHEKRWICLLTCMTTRAIHLETVDGLSAIDFIQALRRFIARRGTPRYVISDNATTFKLGHDVIEQLLKENRLSTKINHFLSTNGISWKFITPLSPWKGGFYERLIGNVKTCLRKTIKRKFLSDNEFRTVCAECEAIVNARPLTYVTSDFHDYDPIRPVDFLQPNAHITLWNFEPDYDPSFRLLSSKNEAIQLLEETRKLLKKFWEVWSQTYLDSLRNLRMQVAKRSAKISPQQGDVVLLMDENSPRTTWNMGIVTKVHTGEDQVIRSADVRNAKGNIMRRSINMLIPLELSSGESYSDAVEAQSTPSEEHIRRVQPPRKAKKKVTYAEKVDVISNSFTKINTNTSLFLTLLLSTIISCTSADVTAKDNNVSCVKGGILLSNLTPVKMSDVPGPSKYSEVDMEENEEEDGNTPNNTPSMDAFGEEVANPIQDLIDKLNEELEQLRKDAKEKEMAAKKARENINRIEQQLKSLLHEPRTQPTENRVQEPTPQPQQRAAAQEQAMESQSKFQLVEKGKCKFACGSSTHTYATDCDVYATISDRRERMRQMHLCIRCFQQHMSNERLCAIVPCFYCSTANREMKNHISALCPFVFPKYRHQEKKKMTVLLKHKALF</sequence>
<evidence type="ECO:0008006" key="13">
    <source>
        <dbReference type="Google" id="ProtNLM"/>
    </source>
</evidence>
<dbReference type="InterPro" id="IPR005312">
    <property type="entry name" value="DUF1759"/>
</dbReference>
<reference evidence="11" key="1">
    <citation type="submission" date="2023-07" db="EMBL/GenBank/DDBJ databases">
        <authorList>
            <consortium name="CYATHOMIX"/>
        </authorList>
    </citation>
    <scope>NUCLEOTIDE SEQUENCE</scope>
    <source>
        <strain evidence="11">N/A</strain>
    </source>
</reference>
<evidence type="ECO:0000256" key="2">
    <source>
        <dbReference type="ARBA" id="ARBA00022695"/>
    </source>
</evidence>
<dbReference type="InterPro" id="IPR001584">
    <property type="entry name" value="Integrase_cat-core"/>
</dbReference>
<protein>
    <recommendedName>
        <fullName evidence="13">Endonuclease</fullName>
    </recommendedName>
</protein>
<comment type="caution">
    <text evidence="11">The sequence shown here is derived from an EMBL/GenBank/DDBJ whole genome shotgun (WGS) entry which is preliminary data.</text>
</comment>
<keyword evidence="12" id="KW-1185">Reference proteome</keyword>
<dbReference type="PANTHER" id="PTHR47331">
    <property type="entry name" value="PHD-TYPE DOMAIN-CONTAINING PROTEIN"/>
    <property type="match status" value="1"/>
</dbReference>
<dbReference type="InterPro" id="IPR043128">
    <property type="entry name" value="Rev_trsase/Diguanyl_cyclase"/>
</dbReference>
<dbReference type="PANTHER" id="PTHR47331:SF1">
    <property type="entry name" value="GAG-LIKE PROTEIN"/>
    <property type="match status" value="1"/>
</dbReference>
<evidence type="ECO:0000256" key="8">
    <source>
        <dbReference type="SAM" id="MobiDB-lite"/>
    </source>
</evidence>
<dbReference type="Pfam" id="PF18701">
    <property type="entry name" value="DUF5641"/>
    <property type="match status" value="1"/>
</dbReference>
<evidence type="ECO:0000259" key="10">
    <source>
        <dbReference type="PROSITE" id="PS50994"/>
    </source>
</evidence>
<proteinExistence type="predicted"/>
<evidence type="ECO:0000256" key="7">
    <source>
        <dbReference type="SAM" id="Coils"/>
    </source>
</evidence>
<evidence type="ECO:0000256" key="1">
    <source>
        <dbReference type="ARBA" id="ARBA00022679"/>
    </source>
</evidence>
<dbReference type="InterPro" id="IPR021109">
    <property type="entry name" value="Peptidase_aspartic_dom_sf"/>
</dbReference>
<keyword evidence="2" id="KW-0548">Nucleotidyltransferase</keyword>
<evidence type="ECO:0000256" key="4">
    <source>
        <dbReference type="ARBA" id="ARBA00022759"/>
    </source>
</evidence>
<dbReference type="Gene3D" id="3.10.10.10">
    <property type="entry name" value="HIV Type 1 Reverse Transcriptase, subunit A, domain 1"/>
    <property type="match status" value="1"/>
</dbReference>
<dbReference type="GO" id="GO:0004190">
    <property type="term" value="F:aspartic-type endopeptidase activity"/>
    <property type="evidence" value="ECO:0007669"/>
    <property type="project" value="InterPro"/>
</dbReference>
<feature type="region of interest" description="Disordered" evidence="8">
    <location>
        <begin position="2054"/>
        <end position="2076"/>
    </location>
</feature>
<evidence type="ECO:0000256" key="6">
    <source>
        <dbReference type="ARBA" id="ARBA00022918"/>
    </source>
</evidence>
<dbReference type="InterPro" id="IPR001969">
    <property type="entry name" value="Aspartic_peptidase_AS"/>
</dbReference>
<evidence type="ECO:0000256" key="5">
    <source>
        <dbReference type="ARBA" id="ARBA00022801"/>
    </source>
</evidence>